<proteinExistence type="inferred from homology"/>
<reference evidence="10 11" key="1">
    <citation type="submission" date="2017-11" db="EMBL/GenBank/DDBJ databases">
        <title>Draft genome sequence of environmental isolate Aeromonas cavernicola sp. nov. MDC 2508.</title>
        <authorList>
            <person name="Colston S.M."/>
            <person name="Navarro A."/>
            <person name="Martinez-Murcia A.J."/>
            <person name="Graf J."/>
        </authorList>
    </citation>
    <scope>NUCLEOTIDE SEQUENCE [LARGE SCALE GENOMIC DNA]</scope>
    <source>
        <strain evidence="10 11">MDC 2508</strain>
    </source>
</reference>
<dbReference type="InterPro" id="IPR025857">
    <property type="entry name" value="MacB_PCD"/>
</dbReference>
<evidence type="ECO:0000256" key="5">
    <source>
        <dbReference type="ARBA" id="ARBA00022989"/>
    </source>
</evidence>
<feature type="domain" description="ABC3 transporter permease C-terminal" evidence="8">
    <location>
        <begin position="269"/>
        <end position="394"/>
    </location>
</feature>
<evidence type="ECO:0000256" key="6">
    <source>
        <dbReference type="ARBA" id="ARBA00023136"/>
    </source>
</evidence>
<dbReference type="Pfam" id="PF12704">
    <property type="entry name" value="MacB_PCD"/>
    <property type="match status" value="1"/>
</dbReference>
<name>A0A2H9U087_9GAMM</name>
<evidence type="ECO:0000256" key="3">
    <source>
        <dbReference type="ARBA" id="ARBA00022475"/>
    </source>
</evidence>
<sequence length="402" mass="44103">MNAWYLAWCNMLRNRRRSLVTVLIAALGCFSVLVACGFALHTYQMLEEGAAREFGHITVTTPELGKRHEEKPMQYGIDHYRPLIRDLASVPHVTELLPKIALSGLISNGDNSIPFVGYGIETDKVLATLGSLITIEQQVPPSTWHEQGALLGSTLAKQLNVQVGDAVTLLAATTEGSMNALDLVVNGIVSTGWQEVDARLVYLSVEHAQQLLLTDRISSFSILLDEMGATATTVAELASTYPAYQFTPWWERSFYYQSVRSLYDRIFGLLGIIIAMLVFFSMSNTLGMAVTERTREIGTLRALGTYPREIVLQFWHEGILIGALGTVIGTGLALLVVVLLPFAGLEMPPPPGRTIGYPLLIKASLPLYLITTLTIITVCGLAAWYVSRKASRKPIVEALTHV</sequence>
<dbReference type="AlphaFoldDB" id="A0A2H9U087"/>
<keyword evidence="4 7" id="KW-0812">Transmembrane</keyword>
<dbReference type="EMBL" id="PGGC01000214">
    <property type="protein sequence ID" value="PJG57467.1"/>
    <property type="molecule type" value="Genomic_DNA"/>
</dbReference>
<evidence type="ECO:0000256" key="4">
    <source>
        <dbReference type="ARBA" id="ARBA00022692"/>
    </source>
</evidence>
<dbReference type="RefSeq" id="WP_100295360.1">
    <property type="nucleotide sequence ID" value="NZ_PGGC01000214.1"/>
</dbReference>
<dbReference type="GO" id="GO:0044874">
    <property type="term" value="P:lipoprotein localization to outer membrane"/>
    <property type="evidence" value="ECO:0007669"/>
    <property type="project" value="TreeGrafter"/>
</dbReference>
<comment type="subcellular location">
    <subcellularLocation>
        <location evidence="1">Cell membrane</location>
        <topology evidence="1">Multi-pass membrane protein</topology>
    </subcellularLocation>
</comment>
<feature type="transmembrane region" description="Helical" evidence="7">
    <location>
        <begin position="318"/>
        <end position="345"/>
    </location>
</feature>
<organism evidence="10 11">
    <name type="scientific">Aeromonas cavernicola</name>
    <dbReference type="NCBI Taxonomy" id="1006623"/>
    <lineage>
        <taxon>Bacteria</taxon>
        <taxon>Pseudomonadati</taxon>
        <taxon>Pseudomonadota</taxon>
        <taxon>Gammaproteobacteria</taxon>
        <taxon>Aeromonadales</taxon>
        <taxon>Aeromonadaceae</taxon>
        <taxon>Aeromonas</taxon>
    </lineage>
</organism>
<dbReference type="InterPro" id="IPR051447">
    <property type="entry name" value="Lipoprotein-release_system"/>
</dbReference>
<feature type="transmembrane region" description="Helical" evidence="7">
    <location>
        <begin position="365"/>
        <end position="386"/>
    </location>
</feature>
<keyword evidence="5 7" id="KW-1133">Transmembrane helix</keyword>
<evidence type="ECO:0000313" key="11">
    <source>
        <dbReference type="Proteomes" id="UP000235861"/>
    </source>
</evidence>
<dbReference type="PANTHER" id="PTHR30489:SF0">
    <property type="entry name" value="LIPOPROTEIN-RELEASING SYSTEM TRANSMEMBRANE PROTEIN LOLE"/>
    <property type="match status" value="1"/>
</dbReference>
<evidence type="ECO:0000259" key="9">
    <source>
        <dbReference type="Pfam" id="PF12704"/>
    </source>
</evidence>
<comment type="caution">
    <text evidence="10">The sequence shown here is derived from an EMBL/GenBank/DDBJ whole genome shotgun (WGS) entry which is preliminary data.</text>
</comment>
<evidence type="ECO:0000256" key="1">
    <source>
        <dbReference type="ARBA" id="ARBA00004651"/>
    </source>
</evidence>
<keyword evidence="11" id="KW-1185">Reference proteome</keyword>
<gene>
    <name evidence="10" type="ORF">CUC53_17880</name>
</gene>
<dbReference type="OrthoDB" id="9770036at2"/>
<dbReference type="PANTHER" id="PTHR30489">
    <property type="entry name" value="LIPOPROTEIN-RELEASING SYSTEM TRANSMEMBRANE PROTEIN LOLE"/>
    <property type="match status" value="1"/>
</dbReference>
<dbReference type="InterPro" id="IPR003838">
    <property type="entry name" value="ABC3_permease_C"/>
</dbReference>
<evidence type="ECO:0000256" key="2">
    <source>
        <dbReference type="ARBA" id="ARBA00005236"/>
    </source>
</evidence>
<evidence type="ECO:0000259" key="8">
    <source>
        <dbReference type="Pfam" id="PF02687"/>
    </source>
</evidence>
<keyword evidence="6 7" id="KW-0472">Membrane</keyword>
<protein>
    <submittedName>
        <fullName evidence="10">ABC transporter permease</fullName>
    </submittedName>
</protein>
<dbReference type="GO" id="GO:0098797">
    <property type="term" value="C:plasma membrane protein complex"/>
    <property type="evidence" value="ECO:0007669"/>
    <property type="project" value="TreeGrafter"/>
</dbReference>
<evidence type="ECO:0000256" key="7">
    <source>
        <dbReference type="SAM" id="Phobius"/>
    </source>
</evidence>
<feature type="transmembrane region" description="Helical" evidence="7">
    <location>
        <begin position="266"/>
        <end position="291"/>
    </location>
</feature>
<feature type="domain" description="MacB-like periplasmic core" evidence="9">
    <location>
        <begin position="18"/>
        <end position="238"/>
    </location>
</feature>
<keyword evidence="3" id="KW-1003">Cell membrane</keyword>
<accession>A0A2H9U087</accession>
<comment type="similarity">
    <text evidence="2">Belongs to the ABC-4 integral membrane protein family. LolC/E subfamily.</text>
</comment>
<evidence type="ECO:0000313" key="10">
    <source>
        <dbReference type="EMBL" id="PJG57467.1"/>
    </source>
</evidence>
<dbReference type="Pfam" id="PF02687">
    <property type="entry name" value="FtsX"/>
    <property type="match status" value="1"/>
</dbReference>
<dbReference type="Proteomes" id="UP000235861">
    <property type="component" value="Unassembled WGS sequence"/>
</dbReference>